<accession>A0A1T4YA15</accession>
<evidence type="ECO:0000256" key="2">
    <source>
        <dbReference type="ARBA" id="ARBA00022692"/>
    </source>
</evidence>
<keyword evidence="5" id="KW-1278">Translocase</keyword>
<protein>
    <recommendedName>
        <fullName evidence="5">NADH-quinone oxidoreductase subunit N</fullName>
        <ecNumber evidence="5">7.1.1.-</ecNumber>
    </recommendedName>
    <alternativeName>
        <fullName evidence="5">NADH dehydrogenase I subunit N</fullName>
    </alternativeName>
    <alternativeName>
        <fullName evidence="5">NDH-1 subunit N</fullName>
    </alternativeName>
</protein>
<feature type="transmembrane region" description="Helical" evidence="5">
    <location>
        <begin position="206"/>
        <end position="230"/>
    </location>
</feature>
<feature type="transmembrane region" description="Helical" evidence="5">
    <location>
        <begin position="376"/>
        <end position="399"/>
    </location>
</feature>
<keyword evidence="3 5" id="KW-1133">Transmembrane helix</keyword>
<sequence>MSVFSVEIFLVVFALALLCLEALVPTIHRRTLSALSIGGVALAFVLFLFASKATADLPAFVQPYHQLDSLAVFYKGFALIITLLVLWLTVESSTYLTRFVPGGNYSELFSLPLIVCAGMMWMASAKDLVTVFVSLELVTISFYVLVAFARKNGLALEAGVKYLILGALSTGVLVYGIAWVYGATGSMSFEGISAALASGSISKKAVLLGAAFLLAGLGFKVAAAPFQMWVPDVYQGAPIPVTTFLSVGSKAAGFIVLTRAVAAFTAPGSIIATEVQHLLIIGGSLTILLGSLPAIFQTSVKRLLGYSSISHAGYLLLALGAGSARFDLNSGGVVAFYLATYLPMTVLGFLVLALLRANGSGEDLRDFRGLAKRSPLLALLMTLALASLAGLPLTAGFMGKLFVFLGLMDQAAWGALLCAVIGAAAGFYYYFRAILAMYSSDAQSSANALNVSMGAKAGAIVLAVVIVVVGVYPKPLQKLLTPAPVAVASH</sequence>
<dbReference type="HAMAP" id="MF_00445">
    <property type="entry name" value="NDH1_NuoN_1"/>
    <property type="match status" value="1"/>
</dbReference>
<evidence type="ECO:0000313" key="8">
    <source>
        <dbReference type="EMBL" id="SKA98652.1"/>
    </source>
</evidence>
<keyword evidence="5" id="KW-0520">NAD</keyword>
<feature type="transmembrane region" description="Helical" evidence="5">
    <location>
        <begin position="278"/>
        <end position="296"/>
    </location>
</feature>
<dbReference type="GO" id="GO:0048038">
    <property type="term" value="F:quinone binding"/>
    <property type="evidence" value="ECO:0007669"/>
    <property type="project" value="UniProtKB-KW"/>
</dbReference>
<organism evidence="8 9">
    <name type="scientific">Prosthecobacter debontii</name>
    <dbReference type="NCBI Taxonomy" id="48467"/>
    <lineage>
        <taxon>Bacteria</taxon>
        <taxon>Pseudomonadati</taxon>
        <taxon>Verrucomicrobiota</taxon>
        <taxon>Verrucomicrobiia</taxon>
        <taxon>Verrucomicrobiales</taxon>
        <taxon>Verrucomicrobiaceae</taxon>
        <taxon>Prosthecobacter</taxon>
    </lineage>
</organism>
<comment type="function">
    <text evidence="5">NDH-1 shuttles electrons from NADH, via FMN and iron-sulfur (Fe-S) centers, to quinones in the respiratory chain. The immediate electron acceptor for the enzyme in this species is believed to be ubiquinone. Couples the redox reaction to proton translocation (for every two electrons transferred, four hydrogen ions are translocated across the cytoplasmic membrane), and thus conserves the redox energy in a proton gradient.</text>
</comment>
<feature type="transmembrane region" description="Helical" evidence="5">
    <location>
        <begin position="160"/>
        <end position="181"/>
    </location>
</feature>
<dbReference type="GO" id="GO:0042773">
    <property type="term" value="P:ATP synthesis coupled electron transport"/>
    <property type="evidence" value="ECO:0007669"/>
    <property type="project" value="InterPro"/>
</dbReference>
<comment type="subcellular location">
    <subcellularLocation>
        <location evidence="5">Cell membrane</location>
        <topology evidence="5">Multi-pass membrane protein</topology>
    </subcellularLocation>
    <subcellularLocation>
        <location evidence="1">Endomembrane system</location>
        <topology evidence="1">Multi-pass membrane protein</topology>
    </subcellularLocation>
    <subcellularLocation>
        <location evidence="6">Membrane</location>
        <topology evidence="6">Multi-pass membrane protein</topology>
    </subcellularLocation>
</comment>
<feature type="transmembrane region" description="Helical" evidence="5">
    <location>
        <begin position="303"/>
        <end position="322"/>
    </location>
</feature>
<comment type="subunit">
    <text evidence="5">NDH-1 is composed of 14 different subunits. Subunits NuoA, H, J, K, L, M, N constitute the membrane sector of the complex.</text>
</comment>
<dbReference type="Pfam" id="PF00361">
    <property type="entry name" value="Proton_antipo_M"/>
    <property type="match status" value="1"/>
</dbReference>
<dbReference type="STRING" id="48467.SAMN02745166_02828"/>
<feature type="transmembrane region" description="Helical" evidence="5">
    <location>
        <begin position="251"/>
        <end position="272"/>
    </location>
</feature>
<evidence type="ECO:0000256" key="3">
    <source>
        <dbReference type="ARBA" id="ARBA00022989"/>
    </source>
</evidence>
<feature type="transmembrane region" description="Helical" evidence="5">
    <location>
        <begin position="334"/>
        <end position="355"/>
    </location>
</feature>
<evidence type="ECO:0000313" key="9">
    <source>
        <dbReference type="Proteomes" id="UP000190774"/>
    </source>
</evidence>
<evidence type="ECO:0000259" key="7">
    <source>
        <dbReference type="Pfam" id="PF00361"/>
    </source>
</evidence>
<dbReference type="NCBIfam" id="TIGR01770">
    <property type="entry name" value="NDH_I_N"/>
    <property type="match status" value="1"/>
</dbReference>
<dbReference type="InterPro" id="IPR010096">
    <property type="entry name" value="NADH-Q_OxRdtase_suN/2"/>
</dbReference>
<keyword evidence="5" id="KW-0830">Ubiquinone</keyword>
<keyword evidence="5" id="KW-0813">Transport</keyword>
<evidence type="ECO:0000256" key="6">
    <source>
        <dbReference type="RuleBase" id="RU000320"/>
    </source>
</evidence>
<evidence type="ECO:0000256" key="4">
    <source>
        <dbReference type="ARBA" id="ARBA00023136"/>
    </source>
</evidence>
<keyword evidence="5" id="KW-1003">Cell membrane</keyword>
<dbReference type="EMBL" id="FUYE01000008">
    <property type="protein sequence ID" value="SKA98652.1"/>
    <property type="molecule type" value="Genomic_DNA"/>
</dbReference>
<feature type="transmembrane region" description="Helical" evidence="5">
    <location>
        <begin position="31"/>
        <end position="50"/>
    </location>
</feature>
<evidence type="ECO:0000256" key="1">
    <source>
        <dbReference type="ARBA" id="ARBA00004127"/>
    </source>
</evidence>
<keyword evidence="4 5" id="KW-0472">Membrane</keyword>
<feature type="transmembrane region" description="Helical" evidence="5">
    <location>
        <begin position="411"/>
        <end position="431"/>
    </location>
</feature>
<feature type="domain" description="NADH:quinone oxidoreductase/Mrp antiporter transmembrane" evidence="7">
    <location>
        <begin position="125"/>
        <end position="422"/>
    </location>
</feature>
<comment type="similarity">
    <text evidence="5">Belongs to the complex I subunit 2 family.</text>
</comment>
<name>A0A1T4YA15_9BACT</name>
<dbReference type="EC" id="7.1.1.-" evidence="5"/>
<keyword evidence="9" id="KW-1185">Reference proteome</keyword>
<comment type="catalytic activity">
    <reaction evidence="5">
        <text>a quinone + NADH + 5 H(+)(in) = a quinol + NAD(+) + 4 H(+)(out)</text>
        <dbReference type="Rhea" id="RHEA:57888"/>
        <dbReference type="ChEBI" id="CHEBI:15378"/>
        <dbReference type="ChEBI" id="CHEBI:24646"/>
        <dbReference type="ChEBI" id="CHEBI:57540"/>
        <dbReference type="ChEBI" id="CHEBI:57945"/>
        <dbReference type="ChEBI" id="CHEBI:132124"/>
    </reaction>
</comment>
<feature type="transmembrane region" description="Helical" evidence="5">
    <location>
        <begin position="451"/>
        <end position="472"/>
    </location>
</feature>
<keyword evidence="5" id="KW-0874">Quinone</keyword>
<reference evidence="9" key="1">
    <citation type="submission" date="2017-02" db="EMBL/GenBank/DDBJ databases">
        <authorList>
            <person name="Varghese N."/>
            <person name="Submissions S."/>
        </authorList>
    </citation>
    <scope>NUCLEOTIDE SEQUENCE [LARGE SCALE GENOMIC DNA]</scope>
    <source>
        <strain evidence="9">ATCC 700200</strain>
    </source>
</reference>
<dbReference type="AlphaFoldDB" id="A0A1T4YA15"/>
<dbReference type="Proteomes" id="UP000190774">
    <property type="component" value="Unassembled WGS sequence"/>
</dbReference>
<dbReference type="GO" id="GO:0008137">
    <property type="term" value="F:NADH dehydrogenase (ubiquinone) activity"/>
    <property type="evidence" value="ECO:0007669"/>
    <property type="project" value="InterPro"/>
</dbReference>
<feature type="transmembrane region" description="Helical" evidence="5">
    <location>
        <begin position="6"/>
        <end position="24"/>
    </location>
</feature>
<dbReference type="OrthoDB" id="9807568at2"/>
<dbReference type="GO" id="GO:0050136">
    <property type="term" value="F:NADH dehydrogenase (quinone) (non-electrogenic) activity"/>
    <property type="evidence" value="ECO:0007669"/>
    <property type="project" value="UniProtKB-UniRule"/>
</dbReference>
<keyword evidence="2 5" id="KW-0812">Transmembrane</keyword>
<dbReference type="PANTHER" id="PTHR22773">
    <property type="entry name" value="NADH DEHYDROGENASE"/>
    <property type="match status" value="1"/>
</dbReference>
<feature type="transmembrane region" description="Helical" evidence="5">
    <location>
        <begin position="70"/>
        <end position="90"/>
    </location>
</feature>
<dbReference type="InterPro" id="IPR001750">
    <property type="entry name" value="ND/Mrp_TM"/>
</dbReference>
<dbReference type="GO" id="GO:0005886">
    <property type="term" value="C:plasma membrane"/>
    <property type="evidence" value="ECO:0007669"/>
    <property type="project" value="UniProtKB-SubCell"/>
</dbReference>
<dbReference type="RefSeq" id="WP_078813995.1">
    <property type="nucleotide sequence ID" value="NZ_FUYE01000008.1"/>
</dbReference>
<feature type="transmembrane region" description="Helical" evidence="5">
    <location>
        <begin position="102"/>
        <end position="122"/>
    </location>
</feature>
<feature type="transmembrane region" description="Helical" evidence="5">
    <location>
        <begin position="128"/>
        <end position="148"/>
    </location>
</feature>
<dbReference type="GO" id="GO:0012505">
    <property type="term" value="C:endomembrane system"/>
    <property type="evidence" value="ECO:0007669"/>
    <property type="project" value="UniProtKB-SubCell"/>
</dbReference>
<gene>
    <name evidence="5" type="primary">nuoN</name>
    <name evidence="8" type="ORF">SAMN02745166_02828</name>
</gene>
<evidence type="ECO:0000256" key="5">
    <source>
        <dbReference type="HAMAP-Rule" id="MF_00445"/>
    </source>
</evidence>
<proteinExistence type="inferred from homology"/>